<sequence>MAIHNRPLCLLALLLLVGALALPFLSHAPNRLISGQPVPLWALGSGAWLVLLPGLALLAGP</sequence>
<keyword evidence="1" id="KW-0812">Transmembrane</keyword>
<dbReference type="Proteomes" id="UP000306340">
    <property type="component" value="Unassembled WGS sequence"/>
</dbReference>
<proteinExistence type="predicted"/>
<dbReference type="EMBL" id="SWAU01000327">
    <property type="protein sequence ID" value="TKA94560.1"/>
    <property type="molecule type" value="Genomic_DNA"/>
</dbReference>
<keyword evidence="1" id="KW-1133">Transmembrane helix</keyword>
<evidence type="ECO:0000313" key="2">
    <source>
        <dbReference type="EMBL" id="TKA94560.1"/>
    </source>
</evidence>
<comment type="caution">
    <text evidence="2">The sequence shown here is derived from an EMBL/GenBank/DDBJ whole genome shotgun (WGS) entry which is preliminary data.</text>
</comment>
<feature type="non-terminal residue" evidence="2">
    <location>
        <position position="61"/>
    </location>
</feature>
<evidence type="ECO:0000256" key="1">
    <source>
        <dbReference type="SAM" id="Phobius"/>
    </source>
</evidence>
<protein>
    <submittedName>
        <fullName evidence="2">ABC transporter permease</fullName>
    </submittedName>
</protein>
<feature type="transmembrane region" description="Helical" evidence="1">
    <location>
        <begin position="40"/>
        <end position="59"/>
    </location>
</feature>
<dbReference type="AlphaFoldDB" id="A0A4U0YQ28"/>
<name>A0A4U0YQ28_9RHOB</name>
<gene>
    <name evidence="2" type="ORF">FAZ78_21700</name>
</gene>
<accession>A0A4U0YQ28</accession>
<evidence type="ECO:0000313" key="3">
    <source>
        <dbReference type="Proteomes" id="UP000306340"/>
    </source>
</evidence>
<reference evidence="2 3" key="1">
    <citation type="submission" date="2019-04" db="EMBL/GenBank/DDBJ databases">
        <title>Crypto-aerobic microbial life in anoxic (sulfidic) marine sediments.</title>
        <authorList>
            <person name="Bhattacharya S."/>
            <person name="Roy C."/>
            <person name="Mondal N."/>
            <person name="Sarkar J."/>
            <person name="Mandal S."/>
            <person name="Rameez M.J."/>
            <person name="Ghosh W."/>
        </authorList>
    </citation>
    <scope>NUCLEOTIDE SEQUENCE [LARGE SCALE GENOMIC DNA]</scope>
    <source>
        <strain evidence="2 3">SBBC</strain>
    </source>
</reference>
<keyword evidence="1" id="KW-0472">Membrane</keyword>
<organism evidence="2 3">
    <name type="scientific">Cereibacter changlensis</name>
    <dbReference type="NCBI Taxonomy" id="402884"/>
    <lineage>
        <taxon>Bacteria</taxon>
        <taxon>Pseudomonadati</taxon>
        <taxon>Pseudomonadota</taxon>
        <taxon>Alphaproteobacteria</taxon>
        <taxon>Rhodobacterales</taxon>
        <taxon>Paracoccaceae</taxon>
        <taxon>Cereibacter</taxon>
    </lineage>
</organism>